<feature type="transmembrane region" description="Helical" evidence="1">
    <location>
        <begin position="156"/>
        <end position="177"/>
    </location>
</feature>
<protein>
    <submittedName>
        <fullName evidence="2">Putative membrane protein YfhO</fullName>
    </submittedName>
    <submittedName>
        <fullName evidence="3">YfhO family protein</fullName>
    </submittedName>
</protein>
<feature type="transmembrane region" description="Helical" evidence="1">
    <location>
        <begin position="433"/>
        <end position="452"/>
    </location>
</feature>
<feature type="transmembrane region" description="Helical" evidence="1">
    <location>
        <begin position="376"/>
        <end position="393"/>
    </location>
</feature>
<feature type="transmembrane region" description="Helical" evidence="1">
    <location>
        <begin position="287"/>
        <end position="306"/>
    </location>
</feature>
<feature type="transmembrane region" description="Helical" evidence="1">
    <location>
        <begin position="351"/>
        <end position="369"/>
    </location>
</feature>
<dbReference type="EMBL" id="JABJRC010000002">
    <property type="protein sequence ID" value="NOL40968.1"/>
    <property type="molecule type" value="Genomic_DNA"/>
</dbReference>
<dbReference type="RefSeq" id="WP_171673427.1">
    <property type="nucleotide sequence ID" value="NZ_BAAAGT010000002.1"/>
</dbReference>
<dbReference type="InterPro" id="IPR018580">
    <property type="entry name" value="Uncharacterised_YfhO"/>
</dbReference>
<accession>A0A7Y4NZK9</accession>
<dbReference type="AlphaFoldDB" id="A0A7Y4NZK9"/>
<feature type="transmembrane region" description="Helical" evidence="1">
    <location>
        <begin position="131"/>
        <end position="150"/>
    </location>
</feature>
<feature type="transmembrane region" description="Helical" evidence="1">
    <location>
        <begin position="103"/>
        <end position="124"/>
    </location>
</feature>
<reference evidence="2 5" key="2">
    <citation type="submission" date="2020-08" db="EMBL/GenBank/DDBJ databases">
        <title>Sequencing the genomes of 1000 actinobacteria strains.</title>
        <authorList>
            <person name="Klenk H.-P."/>
        </authorList>
    </citation>
    <scope>NUCLEOTIDE SEQUENCE [LARGE SCALE GENOMIC DNA]</scope>
    <source>
        <strain evidence="2 5">DSM 15626</strain>
    </source>
</reference>
<feature type="transmembrane region" description="Helical" evidence="1">
    <location>
        <begin position="318"/>
        <end position="339"/>
    </location>
</feature>
<evidence type="ECO:0000313" key="4">
    <source>
        <dbReference type="Proteomes" id="UP000534306"/>
    </source>
</evidence>
<keyword evidence="1" id="KW-0472">Membrane</keyword>
<dbReference type="Proteomes" id="UP000534306">
    <property type="component" value="Unassembled WGS sequence"/>
</dbReference>
<dbReference type="EMBL" id="JACHKF010000001">
    <property type="protein sequence ID" value="MBB6569191.1"/>
    <property type="molecule type" value="Genomic_DNA"/>
</dbReference>
<feature type="transmembrane region" description="Helical" evidence="1">
    <location>
        <begin position="405"/>
        <end position="421"/>
    </location>
</feature>
<keyword evidence="4" id="KW-1185">Reference proteome</keyword>
<comment type="caution">
    <text evidence="3">The sequence shown here is derived from an EMBL/GenBank/DDBJ whole genome shotgun (WGS) entry which is preliminary data.</text>
</comment>
<feature type="transmembrane region" description="Helical" evidence="1">
    <location>
        <begin position="6"/>
        <end position="26"/>
    </location>
</feature>
<feature type="transmembrane region" description="Helical" evidence="1">
    <location>
        <begin position="77"/>
        <end position="97"/>
    </location>
</feature>
<organism evidence="3 4">
    <name type="scientific">Kribbella sandramycini</name>
    <dbReference type="NCBI Taxonomy" id="60450"/>
    <lineage>
        <taxon>Bacteria</taxon>
        <taxon>Bacillati</taxon>
        <taxon>Actinomycetota</taxon>
        <taxon>Actinomycetes</taxon>
        <taxon>Propionibacteriales</taxon>
        <taxon>Kribbellaceae</taxon>
        <taxon>Kribbella</taxon>
    </lineage>
</organism>
<reference evidence="3 4" key="1">
    <citation type="submission" date="2020-05" db="EMBL/GenBank/DDBJ databases">
        <title>Genome sequence of Kribbella sandramycini ATCC 39419.</title>
        <authorList>
            <person name="Maclea K.S."/>
            <person name="Fair J.L."/>
        </authorList>
    </citation>
    <scope>NUCLEOTIDE SEQUENCE [LARGE SCALE GENOMIC DNA]</scope>
    <source>
        <strain evidence="3 4">ATCC 39419</strain>
    </source>
</reference>
<feature type="transmembrane region" description="Helical" evidence="1">
    <location>
        <begin position="232"/>
        <end position="251"/>
    </location>
</feature>
<dbReference type="PANTHER" id="PTHR38454">
    <property type="entry name" value="INTEGRAL MEMBRANE PROTEIN-RELATED"/>
    <property type="match status" value="1"/>
</dbReference>
<evidence type="ECO:0000313" key="2">
    <source>
        <dbReference type="EMBL" id="MBB6569191.1"/>
    </source>
</evidence>
<keyword evidence="1" id="KW-0812">Transmembrane</keyword>
<keyword evidence="1" id="KW-1133">Transmembrane helix</keyword>
<proteinExistence type="predicted"/>
<gene>
    <name evidence="2" type="ORF">HNR71_004828</name>
    <name evidence="3" type="ORF">HPO96_11980</name>
</gene>
<name>A0A7Y4NZK9_9ACTN</name>
<feature type="transmembrane region" description="Helical" evidence="1">
    <location>
        <begin position="203"/>
        <end position="220"/>
    </location>
</feature>
<dbReference type="Pfam" id="PF09586">
    <property type="entry name" value="YfhO"/>
    <property type="match status" value="1"/>
</dbReference>
<feature type="transmembrane region" description="Helical" evidence="1">
    <location>
        <begin position="806"/>
        <end position="828"/>
    </location>
</feature>
<evidence type="ECO:0000313" key="3">
    <source>
        <dbReference type="EMBL" id="NOL40968.1"/>
    </source>
</evidence>
<evidence type="ECO:0000313" key="5">
    <source>
        <dbReference type="Proteomes" id="UP000553957"/>
    </source>
</evidence>
<dbReference type="PANTHER" id="PTHR38454:SF1">
    <property type="entry name" value="INTEGRAL MEMBRANE PROTEIN"/>
    <property type="match status" value="1"/>
</dbReference>
<evidence type="ECO:0000256" key="1">
    <source>
        <dbReference type="SAM" id="Phobius"/>
    </source>
</evidence>
<sequence>MKGFRGWPNVVAGLAASTAFAVSGMIRGTYPFGERTRNTNDLGQQFIPMAAHLRDVVHGQSNGDLIFNWQSGFGVPFYGDFMAYIGSTLSWITWIVPRDKVDLALFLIAAALMGIGAGAMTAYLRRLRPTGPVWIAIAGGVSYGAGAWAVDDAAYMTLWLSGMVALPVLCLLCEWILQKRSVTATLVAPVVVALLWTSHFYTVYMATIGAAIITLARLLTVNESVRWRATGGIRCALAVGLGIGLTAPLLIPTFELVGAATPSPPSGFRKLDTLNFMSRLLAGTEGVGFSPSFAVGTLMLLLALSLPFNRRVGLWSRLVWTGAVVATVVSMQVTFTHQAWHGFDTPNGSSYRQAFVIGGMLVVIGWLSISAGLRSILAVAAPIALVAGLYIWTADGRFITETTRIVVPALAVVALAAWLLTRDQVVPWLRQVAVAVLVGAVLVEVVASAVAIDAARVKVLSASPYWGPAHDQARELVESMDDWPRYRTTPGQTIGVNDPMLIGGQGSQFYSSTIPYETSKVLLALGFGYSSYGRATTDPQNPVVDAVFGIKGRVIRDQEGTRKLVRNDAVGPLVTVRPAKLWKSTDPGPWGLQETALGADVYTVPKLVPGQGSTARIGVRGGETIVIAPAPGDGQATMARLEARCRPGSEVYLAAPHLVGDLQTDGGWMPVLSEKAKRPGIYSGAELRRAGTADANGVVRIDLRIHRPARVPTSAVACLDRARLTEAVAALKAPADYTTGGHSIAIRLNPGPAATVAVGVIKLDGWQCRVDGRSAAVRSHAGLLTFQTPAGATSAECTFVPPGLSLGLKAGAAVLVCLLLLAAATGVARSGKLRGSRR</sequence>
<dbReference type="Proteomes" id="UP000553957">
    <property type="component" value="Unassembled WGS sequence"/>
</dbReference>